<dbReference type="PANTHER" id="PTHR21115">
    <property type="entry name" value="GH06117P-RELATED"/>
    <property type="match status" value="1"/>
</dbReference>
<protein>
    <recommendedName>
        <fullName evidence="2">DUF4781 domain-containing protein</fullName>
    </recommendedName>
</protein>
<evidence type="ECO:0000313" key="4">
    <source>
        <dbReference type="Proteomes" id="UP000250275"/>
    </source>
</evidence>
<feature type="non-terminal residue" evidence="3">
    <location>
        <position position="551"/>
    </location>
</feature>
<keyword evidence="1" id="KW-1133">Transmembrane helix</keyword>
<dbReference type="InterPro" id="IPR031962">
    <property type="entry name" value="DUF4781"/>
</dbReference>
<evidence type="ECO:0000313" key="3">
    <source>
        <dbReference type="EMBL" id="OAD53133.1"/>
    </source>
</evidence>
<evidence type="ECO:0000259" key="2">
    <source>
        <dbReference type="Pfam" id="PF16013"/>
    </source>
</evidence>
<keyword evidence="1" id="KW-0812">Transmembrane</keyword>
<reference evidence="3 4" key="1">
    <citation type="submission" date="2015-07" db="EMBL/GenBank/DDBJ databases">
        <title>The genome of Eufriesea mexicana.</title>
        <authorList>
            <person name="Pan H."/>
            <person name="Kapheim K."/>
        </authorList>
    </citation>
    <scope>NUCLEOTIDE SEQUENCE [LARGE SCALE GENOMIC DNA]</scope>
    <source>
        <strain evidence="3">0111107269</strain>
        <tissue evidence="3">Whole body</tissue>
    </source>
</reference>
<name>A0A310SCV1_9HYME</name>
<dbReference type="Pfam" id="PF16013">
    <property type="entry name" value="DUF4781"/>
    <property type="match status" value="1"/>
</dbReference>
<dbReference type="EMBL" id="KQ768478">
    <property type="protein sequence ID" value="OAD53133.1"/>
    <property type="molecule type" value="Genomic_DNA"/>
</dbReference>
<evidence type="ECO:0000256" key="1">
    <source>
        <dbReference type="SAM" id="Phobius"/>
    </source>
</evidence>
<sequence>MCKVIDDIYQKIIKFGRDTACDTIYVGIIFNVIFVQISLKEANEMNNELNKENNNITLVPIFKIKTKMRGIWYIDNEGRTYKTWKDYVTNNTLPQCTMILPKGGLYQCNPNDKVTEYNSTVWIEILDSPACTVKNKVLKNVDIATNTLAICSLGIGAASIFTPVGPVVLTAGLIYNGISGIWTVARNSQKLVDRVKHNQSVNPINKTAFPAWLDIAGSVLTLGASGGTVVMSKAITRGSTIGAAAKIAYNSMLLGNLTVGGIGIVYKSYDFIYKYQMESKVDFLDIVMFASNVLFFSNVVISTKLAGELIGSSKGTIFENFKTTLRRNRLKKEFNKMNANSSSNEQTDSQGIIYDTKKIVNKEHFLNLLCKMKNKIEFPVIYKNNNIVINNKIFLDPLQFAGHLLTVGRIIFNLTDSRESVTLKERNDHLIKLKVLLQRLLKEFFVDKEYSNEQLPDISYFNDILQEMKYMNNPVDILIKCFKISTLIAEHCNEPGMFLCDAIYFSWIYCKANLKIYNVNIASTSKHKILDTILSTFTIVSSVHWSHYHLR</sequence>
<dbReference type="Proteomes" id="UP000250275">
    <property type="component" value="Unassembled WGS sequence"/>
</dbReference>
<keyword evidence="1" id="KW-0472">Membrane</keyword>
<dbReference type="PANTHER" id="PTHR21115:SF0">
    <property type="entry name" value="GH06117P-RELATED"/>
    <property type="match status" value="1"/>
</dbReference>
<feature type="domain" description="DUF4781" evidence="2">
    <location>
        <begin position="56"/>
        <end position="350"/>
    </location>
</feature>
<accession>A0A310SCV1</accession>
<organism evidence="3 4">
    <name type="scientific">Eufriesea mexicana</name>
    <dbReference type="NCBI Taxonomy" id="516756"/>
    <lineage>
        <taxon>Eukaryota</taxon>
        <taxon>Metazoa</taxon>
        <taxon>Ecdysozoa</taxon>
        <taxon>Arthropoda</taxon>
        <taxon>Hexapoda</taxon>
        <taxon>Insecta</taxon>
        <taxon>Pterygota</taxon>
        <taxon>Neoptera</taxon>
        <taxon>Endopterygota</taxon>
        <taxon>Hymenoptera</taxon>
        <taxon>Apocrita</taxon>
        <taxon>Aculeata</taxon>
        <taxon>Apoidea</taxon>
        <taxon>Anthophila</taxon>
        <taxon>Apidae</taxon>
        <taxon>Eufriesea</taxon>
    </lineage>
</organism>
<feature type="transmembrane region" description="Helical" evidence="1">
    <location>
        <begin position="247"/>
        <end position="266"/>
    </location>
</feature>
<keyword evidence="4" id="KW-1185">Reference proteome</keyword>
<dbReference type="AlphaFoldDB" id="A0A310SCV1"/>
<gene>
    <name evidence="3" type="ORF">WN48_10763</name>
</gene>
<dbReference type="OrthoDB" id="6512497at2759"/>
<proteinExistence type="predicted"/>